<dbReference type="RefSeq" id="WP_097898571.1">
    <property type="nucleotide sequence ID" value="NZ_NVOR01000069.1"/>
</dbReference>
<dbReference type="InterPro" id="IPR015943">
    <property type="entry name" value="WD40/YVTN_repeat-like_dom_sf"/>
</dbReference>
<comment type="caution">
    <text evidence="2">The sequence shown here is derived from an EMBL/GenBank/DDBJ whole genome shotgun (WGS) entry which is preliminary data.</text>
</comment>
<name>A0AA91V9Z1_9BACI</name>
<evidence type="ECO:0008006" key="4">
    <source>
        <dbReference type="Google" id="ProtNLM"/>
    </source>
</evidence>
<evidence type="ECO:0000313" key="2">
    <source>
        <dbReference type="EMBL" id="PED81300.1"/>
    </source>
</evidence>
<accession>A0AA91V9Z1</accession>
<reference evidence="2 3" key="1">
    <citation type="submission" date="2017-09" db="EMBL/GenBank/DDBJ databases">
        <title>Large-scale bioinformatics analysis of Bacillus genomes uncovers conserved roles of natural products in bacterial physiology.</title>
        <authorList>
            <consortium name="Agbiome Team Llc"/>
            <person name="Bleich R.M."/>
            <person name="Grubbs K.J."/>
            <person name="Santa Maria K.C."/>
            <person name="Allen S.E."/>
            <person name="Farag S."/>
            <person name="Shank E.A."/>
            <person name="Bowers A."/>
        </authorList>
    </citation>
    <scope>NUCLEOTIDE SEQUENCE [LARGE SCALE GENOMIC DNA]</scope>
    <source>
        <strain evidence="2 3">AFS092012</strain>
    </source>
</reference>
<keyword evidence="1" id="KW-0732">Signal</keyword>
<dbReference type="AlphaFoldDB" id="A0AA91V9Z1"/>
<organism evidence="2 3">
    <name type="scientific">Bacillus pseudomycoides</name>
    <dbReference type="NCBI Taxonomy" id="64104"/>
    <lineage>
        <taxon>Bacteria</taxon>
        <taxon>Bacillati</taxon>
        <taxon>Bacillota</taxon>
        <taxon>Bacilli</taxon>
        <taxon>Bacillales</taxon>
        <taxon>Bacillaceae</taxon>
        <taxon>Bacillus</taxon>
        <taxon>Bacillus cereus group</taxon>
    </lineage>
</organism>
<proteinExistence type="predicted"/>
<feature type="signal peptide" evidence="1">
    <location>
        <begin position="1"/>
        <end position="25"/>
    </location>
</feature>
<gene>
    <name evidence="2" type="ORF">CON65_18070</name>
</gene>
<dbReference type="EMBL" id="NVOR01000069">
    <property type="protein sequence ID" value="PED81300.1"/>
    <property type="molecule type" value="Genomic_DNA"/>
</dbReference>
<dbReference type="Gene3D" id="2.130.10.10">
    <property type="entry name" value="YVTN repeat-like/Quinoprotein amine dehydrogenase"/>
    <property type="match status" value="1"/>
</dbReference>
<feature type="chain" id="PRO_5041676081" description="Lipoprotein" evidence="1">
    <location>
        <begin position="26"/>
        <end position="325"/>
    </location>
</feature>
<evidence type="ECO:0000256" key="1">
    <source>
        <dbReference type="SAM" id="SignalP"/>
    </source>
</evidence>
<dbReference type="SUPFAM" id="SSF101908">
    <property type="entry name" value="Putative isomerase YbhE"/>
    <property type="match status" value="1"/>
</dbReference>
<protein>
    <recommendedName>
        <fullName evidence="4">Lipoprotein</fullName>
    </recommendedName>
</protein>
<sequence length="325" mass="35588">MIKMKKITASLLASALLILPTCASAANLNGVVANKWEANGTIQNAVLTDEGHILAENSYDFALLSTDNGETLSKGRNRPSFPTKGMVKMADGNIFIAGSQGKWKVVDSYGDEISQGKLSDSRNTRFVKQLSNENILLVQDSGYYTILNSSQELLRTGKWQNTWHINDSVELPNGNLLMVGDQGKYQVMSQKDGKIVDSGDWGATKHHIVSIDKLSDNRMLAVGAGSKFILFDKTGKKIDSAELSDQESKNYKWDKVVGLDNQHALVISSTGLILLVHVDDKNHISIKAKTKISNYSSNGSVFKVANNQVFVTLSSGRFIIYQADL</sequence>
<dbReference type="Proteomes" id="UP000221020">
    <property type="component" value="Unassembled WGS sequence"/>
</dbReference>
<evidence type="ECO:0000313" key="3">
    <source>
        <dbReference type="Proteomes" id="UP000221020"/>
    </source>
</evidence>